<dbReference type="GO" id="GO:0016852">
    <property type="term" value="F:sirohydrochlorin cobaltochelatase activity"/>
    <property type="evidence" value="ECO:0007669"/>
    <property type="project" value="UniProtKB-EC"/>
</dbReference>
<protein>
    <submittedName>
        <fullName evidence="3">Sirohydrochlorin cobaltochelatase</fullName>
        <ecNumber evidence="3">4.99.1.3</ecNumber>
    </submittedName>
</protein>
<comment type="caution">
    <text evidence="3">The sequence shown here is derived from an EMBL/GenBank/DDBJ whole genome shotgun (WGS) entry which is preliminary data.</text>
</comment>
<dbReference type="NCBIfam" id="NF002090">
    <property type="entry name" value="PRK00923.1"/>
    <property type="match status" value="1"/>
</dbReference>
<dbReference type="InterPro" id="IPR050963">
    <property type="entry name" value="Sirohydro_Cobaltochel/CbiX"/>
</dbReference>
<name>A0A644V8T4_9ZZZZ</name>
<dbReference type="InterPro" id="IPR002762">
    <property type="entry name" value="CbiX-like"/>
</dbReference>
<dbReference type="NCBIfam" id="NF033198">
    <property type="entry name" value="F430_CfbA"/>
    <property type="match status" value="1"/>
</dbReference>
<keyword evidence="1" id="KW-0479">Metal-binding</keyword>
<reference evidence="3" key="1">
    <citation type="submission" date="2019-08" db="EMBL/GenBank/DDBJ databases">
        <authorList>
            <person name="Kucharzyk K."/>
            <person name="Murdoch R.W."/>
            <person name="Higgins S."/>
            <person name="Loffler F."/>
        </authorList>
    </citation>
    <scope>NUCLEOTIDE SEQUENCE</scope>
</reference>
<evidence type="ECO:0000256" key="2">
    <source>
        <dbReference type="ARBA" id="ARBA00023239"/>
    </source>
</evidence>
<dbReference type="AlphaFoldDB" id="A0A644V8T4"/>
<dbReference type="Pfam" id="PF01903">
    <property type="entry name" value="CbiX"/>
    <property type="match status" value="1"/>
</dbReference>
<dbReference type="EMBL" id="VSSQ01000234">
    <property type="protein sequence ID" value="MPL87172.1"/>
    <property type="molecule type" value="Genomic_DNA"/>
</dbReference>
<dbReference type="PANTHER" id="PTHR33542">
    <property type="entry name" value="SIROHYDROCHLORIN FERROCHELATASE, CHLOROPLASTIC"/>
    <property type="match status" value="1"/>
</dbReference>
<organism evidence="3">
    <name type="scientific">bioreactor metagenome</name>
    <dbReference type="NCBI Taxonomy" id="1076179"/>
    <lineage>
        <taxon>unclassified sequences</taxon>
        <taxon>metagenomes</taxon>
        <taxon>ecological metagenomes</taxon>
    </lineage>
</organism>
<proteinExistence type="predicted"/>
<evidence type="ECO:0000313" key="3">
    <source>
        <dbReference type="EMBL" id="MPL87172.1"/>
    </source>
</evidence>
<dbReference type="EC" id="4.99.1.3" evidence="3"/>
<keyword evidence="2 3" id="KW-0456">Lyase</keyword>
<evidence type="ECO:0000256" key="1">
    <source>
        <dbReference type="ARBA" id="ARBA00022723"/>
    </source>
</evidence>
<dbReference type="PANTHER" id="PTHR33542:SF3">
    <property type="entry name" value="SIROHYDROCHLORIN FERROCHELATASE, CHLOROPLASTIC"/>
    <property type="match status" value="1"/>
</dbReference>
<gene>
    <name evidence="3" type="primary">cbiX_1</name>
    <name evidence="3" type="ORF">SDC9_33166</name>
</gene>
<accession>A0A644V8T4</accession>
<dbReference type="Gene3D" id="3.40.50.1400">
    <property type="match status" value="1"/>
</dbReference>
<sequence>MCVNNLSKRMSVKGLLLVGHGSRLQYNKELITTTAEMMKEHGGDYLIKSCFLEYSNPTVAEGLDLMRTEDLEILVVVPLFLAKGIHILRDIPKILGLESGKKRGTFTLADGRVIPLVYAEPIGIDPLLAELMLKNAANALQLPEEA</sequence>
<dbReference type="GO" id="GO:0046872">
    <property type="term" value="F:metal ion binding"/>
    <property type="evidence" value="ECO:0007669"/>
    <property type="project" value="UniProtKB-KW"/>
</dbReference>
<dbReference type="SUPFAM" id="SSF53800">
    <property type="entry name" value="Chelatase"/>
    <property type="match status" value="1"/>
</dbReference>
<dbReference type="CDD" id="cd03416">
    <property type="entry name" value="CbiX_SirB_N"/>
    <property type="match status" value="1"/>
</dbReference>